<dbReference type="Proteomes" id="UP000785679">
    <property type="component" value="Unassembled WGS sequence"/>
</dbReference>
<protein>
    <submittedName>
        <fullName evidence="2">Uncharacterized protein</fullName>
    </submittedName>
</protein>
<gene>
    <name evidence="2" type="ORF">FGO68_gene16040</name>
</gene>
<organism evidence="2 3">
    <name type="scientific">Halteria grandinella</name>
    <dbReference type="NCBI Taxonomy" id="5974"/>
    <lineage>
        <taxon>Eukaryota</taxon>
        <taxon>Sar</taxon>
        <taxon>Alveolata</taxon>
        <taxon>Ciliophora</taxon>
        <taxon>Intramacronucleata</taxon>
        <taxon>Spirotrichea</taxon>
        <taxon>Stichotrichia</taxon>
        <taxon>Sporadotrichida</taxon>
        <taxon>Halteriidae</taxon>
        <taxon>Halteria</taxon>
    </lineage>
</organism>
<evidence type="ECO:0000313" key="3">
    <source>
        <dbReference type="Proteomes" id="UP000785679"/>
    </source>
</evidence>
<keyword evidence="1" id="KW-0175">Coiled coil</keyword>
<accession>A0A8J8SUA0</accession>
<evidence type="ECO:0000256" key="1">
    <source>
        <dbReference type="SAM" id="Coils"/>
    </source>
</evidence>
<dbReference type="EMBL" id="RRYP01031541">
    <property type="protein sequence ID" value="TNV70940.1"/>
    <property type="molecule type" value="Genomic_DNA"/>
</dbReference>
<dbReference type="AlphaFoldDB" id="A0A8J8SUA0"/>
<feature type="coiled-coil region" evidence="1">
    <location>
        <begin position="171"/>
        <end position="205"/>
    </location>
</feature>
<comment type="caution">
    <text evidence="2">The sequence shown here is derived from an EMBL/GenBank/DDBJ whole genome shotgun (WGS) entry which is preliminary data.</text>
</comment>
<evidence type="ECO:0000313" key="2">
    <source>
        <dbReference type="EMBL" id="TNV70940.1"/>
    </source>
</evidence>
<name>A0A8J8SUA0_HALGN</name>
<sequence>MILTLDHYQRMIALQHLREFKLLFSRLSSRTIQFNIHKRILAYNPFRILTQEITISHLTYNQNTGDLIRAESMSGGKFEAIQDNKENPQQTESPNSGTSIQMPAEILSRKGENQLIEEYKNIPDECKVLIQLNPIGYCFLDTLLSLNKATMEPRHLKAVAERDLQNEISPMKTKRSELLCLQLELAELLEDRQRCKLDIKIAQANNMGDEEAKLIEIKKEITKEYTLKKQIEVDKKKKFNEEFNMFDVVSKKYGSYTYILQDCQCLIIFTSITFQQRRNFVEIL</sequence>
<reference evidence="2" key="1">
    <citation type="submission" date="2019-06" db="EMBL/GenBank/DDBJ databases">
        <authorList>
            <person name="Zheng W."/>
        </authorList>
    </citation>
    <scope>NUCLEOTIDE SEQUENCE</scope>
    <source>
        <strain evidence="2">QDHG01</strain>
    </source>
</reference>
<keyword evidence="3" id="KW-1185">Reference proteome</keyword>
<proteinExistence type="predicted"/>